<evidence type="ECO:0000313" key="2">
    <source>
        <dbReference type="Proteomes" id="UP000585507"/>
    </source>
</evidence>
<gene>
    <name evidence="1" type="ORF">GGD55_004525</name>
</gene>
<evidence type="ECO:0000313" key="1">
    <source>
        <dbReference type="EMBL" id="MBB5537804.1"/>
    </source>
</evidence>
<dbReference type="Proteomes" id="UP000585507">
    <property type="component" value="Unassembled WGS sequence"/>
</dbReference>
<keyword evidence="2" id="KW-1185">Reference proteome</keyword>
<reference evidence="1 2" key="1">
    <citation type="submission" date="2020-08" db="EMBL/GenBank/DDBJ databases">
        <title>Genomic Encyclopedia of Type Strains, Phase IV (KMG-V): Genome sequencing to study the core and pangenomes of soil and plant-associated prokaryotes.</title>
        <authorList>
            <person name="Whitman W."/>
        </authorList>
    </citation>
    <scope>NUCLEOTIDE SEQUENCE [LARGE SCALE GENOMIC DNA]</scope>
    <source>
        <strain evidence="1 2">SEMIA 4084</strain>
    </source>
</reference>
<dbReference type="AlphaFoldDB" id="A0A7W8UFG2"/>
<sequence length="50" mass="5638">MDDLLLELPRSGHRPRNLPFDPVRPSVTHGYEHEFVIDNAAVLDNISRGA</sequence>
<name>A0A7W8UFG2_9HYPH</name>
<comment type="caution">
    <text evidence="1">The sequence shown here is derived from an EMBL/GenBank/DDBJ whole genome shotgun (WGS) entry which is preliminary data.</text>
</comment>
<dbReference type="EMBL" id="JACHBK010000011">
    <property type="protein sequence ID" value="MBB5537804.1"/>
    <property type="molecule type" value="Genomic_DNA"/>
</dbReference>
<accession>A0A7W8UFG2</accession>
<dbReference type="RefSeq" id="WP_018329923.1">
    <property type="nucleotide sequence ID" value="NZ_JACHBK010000011.1"/>
</dbReference>
<organism evidence="1 2">
    <name type="scientific">Rhizobium giardinii</name>
    <dbReference type="NCBI Taxonomy" id="56731"/>
    <lineage>
        <taxon>Bacteria</taxon>
        <taxon>Pseudomonadati</taxon>
        <taxon>Pseudomonadota</taxon>
        <taxon>Alphaproteobacteria</taxon>
        <taxon>Hyphomicrobiales</taxon>
        <taxon>Rhizobiaceae</taxon>
        <taxon>Rhizobium/Agrobacterium group</taxon>
        <taxon>Rhizobium</taxon>
    </lineage>
</organism>
<proteinExistence type="predicted"/>
<protein>
    <submittedName>
        <fullName evidence="1">Uncharacterized protein</fullName>
    </submittedName>
</protein>